<evidence type="ECO:0000313" key="1">
    <source>
        <dbReference type="EMBL" id="MPC14471.1"/>
    </source>
</evidence>
<reference evidence="1 2" key="1">
    <citation type="submission" date="2019-05" db="EMBL/GenBank/DDBJ databases">
        <title>Another draft genome of Portunus trituberculatus and its Hox gene families provides insights of decapod evolution.</title>
        <authorList>
            <person name="Jeong J.-H."/>
            <person name="Song I."/>
            <person name="Kim S."/>
            <person name="Choi T."/>
            <person name="Kim D."/>
            <person name="Ryu S."/>
            <person name="Kim W."/>
        </authorList>
    </citation>
    <scope>NUCLEOTIDE SEQUENCE [LARGE SCALE GENOMIC DNA]</scope>
    <source>
        <tissue evidence="1">Muscle</tissue>
    </source>
</reference>
<dbReference type="Proteomes" id="UP000324222">
    <property type="component" value="Unassembled WGS sequence"/>
</dbReference>
<sequence length="98" mass="10930">MSLTTGDAQGCRVMAEVEQWQALWEAQMLHKKKTMITATFKRQYVLALSTGNLRTLQYLRGIILEGHALGLKDKHAPHTTSAAEFVGYGIKVCILDQP</sequence>
<accession>A0A5B7CZZ1</accession>
<comment type="caution">
    <text evidence="1">The sequence shown here is derived from an EMBL/GenBank/DDBJ whole genome shotgun (WGS) entry which is preliminary data.</text>
</comment>
<proteinExistence type="predicted"/>
<organism evidence="1 2">
    <name type="scientific">Portunus trituberculatus</name>
    <name type="common">Swimming crab</name>
    <name type="synonym">Neptunus trituberculatus</name>
    <dbReference type="NCBI Taxonomy" id="210409"/>
    <lineage>
        <taxon>Eukaryota</taxon>
        <taxon>Metazoa</taxon>
        <taxon>Ecdysozoa</taxon>
        <taxon>Arthropoda</taxon>
        <taxon>Crustacea</taxon>
        <taxon>Multicrustacea</taxon>
        <taxon>Malacostraca</taxon>
        <taxon>Eumalacostraca</taxon>
        <taxon>Eucarida</taxon>
        <taxon>Decapoda</taxon>
        <taxon>Pleocyemata</taxon>
        <taxon>Brachyura</taxon>
        <taxon>Eubrachyura</taxon>
        <taxon>Portunoidea</taxon>
        <taxon>Portunidae</taxon>
        <taxon>Portuninae</taxon>
        <taxon>Portunus</taxon>
    </lineage>
</organism>
<protein>
    <submittedName>
        <fullName evidence="1">Uncharacterized protein</fullName>
    </submittedName>
</protein>
<dbReference type="EMBL" id="VSRR010000354">
    <property type="protein sequence ID" value="MPC14471.1"/>
    <property type="molecule type" value="Genomic_DNA"/>
</dbReference>
<name>A0A5B7CZZ1_PORTR</name>
<evidence type="ECO:0000313" key="2">
    <source>
        <dbReference type="Proteomes" id="UP000324222"/>
    </source>
</evidence>
<dbReference type="AlphaFoldDB" id="A0A5B7CZZ1"/>
<gene>
    <name evidence="1" type="ORF">E2C01_007238</name>
</gene>
<keyword evidence="2" id="KW-1185">Reference proteome</keyword>